<dbReference type="PANTHER" id="PTHR20929">
    <property type="entry name" value="LUNG ADENOMA SUSCEPTIBILITY 1-RELATED"/>
    <property type="match status" value="1"/>
</dbReference>
<proteinExistence type="predicted"/>
<name>A0A4Z1SWG3_GIAMU</name>
<evidence type="ECO:0000313" key="3">
    <source>
        <dbReference type="Proteomes" id="UP000315496"/>
    </source>
</evidence>
<dbReference type="EMBL" id="VDLU01000001">
    <property type="protein sequence ID" value="TNJ29910.1"/>
    <property type="molecule type" value="Genomic_DNA"/>
</dbReference>
<evidence type="ECO:0000313" key="2">
    <source>
        <dbReference type="EMBL" id="TNJ29910.1"/>
    </source>
</evidence>
<feature type="region of interest" description="Disordered" evidence="1">
    <location>
        <begin position="2066"/>
        <end position="2093"/>
    </location>
</feature>
<keyword evidence="3" id="KW-1185">Reference proteome</keyword>
<feature type="compositionally biased region" description="Polar residues" evidence="1">
    <location>
        <begin position="414"/>
        <end position="429"/>
    </location>
</feature>
<dbReference type="GO" id="GO:0008017">
    <property type="term" value="F:microtubule binding"/>
    <property type="evidence" value="ECO:0007669"/>
    <property type="project" value="TreeGrafter"/>
</dbReference>
<feature type="region of interest" description="Disordered" evidence="1">
    <location>
        <begin position="297"/>
        <end position="346"/>
    </location>
</feature>
<feature type="region of interest" description="Disordered" evidence="1">
    <location>
        <begin position="190"/>
        <end position="216"/>
    </location>
</feature>
<dbReference type="GO" id="GO:0048487">
    <property type="term" value="F:beta-tubulin binding"/>
    <property type="evidence" value="ECO:0007669"/>
    <property type="project" value="TreeGrafter"/>
</dbReference>
<feature type="compositionally biased region" description="Low complexity" evidence="1">
    <location>
        <begin position="1111"/>
        <end position="1120"/>
    </location>
</feature>
<gene>
    <name evidence="2" type="ORF">GMRT_15862</name>
</gene>
<accession>A0A4Z1SWG3</accession>
<feature type="compositionally biased region" description="Basic residues" evidence="1">
    <location>
        <begin position="2066"/>
        <end position="2075"/>
    </location>
</feature>
<feature type="region of interest" description="Disordered" evidence="1">
    <location>
        <begin position="1371"/>
        <end position="1407"/>
    </location>
</feature>
<evidence type="ECO:0000256" key="1">
    <source>
        <dbReference type="SAM" id="MobiDB-lite"/>
    </source>
</evidence>
<feature type="compositionally biased region" description="Basic and acidic residues" evidence="1">
    <location>
        <begin position="1863"/>
        <end position="1887"/>
    </location>
</feature>
<feature type="region of interest" description="Disordered" evidence="1">
    <location>
        <begin position="1863"/>
        <end position="1898"/>
    </location>
</feature>
<feature type="compositionally biased region" description="Acidic residues" evidence="1">
    <location>
        <begin position="687"/>
        <end position="697"/>
    </location>
</feature>
<dbReference type="GO" id="GO:0005930">
    <property type="term" value="C:axoneme"/>
    <property type="evidence" value="ECO:0007669"/>
    <property type="project" value="TreeGrafter"/>
</dbReference>
<feature type="compositionally biased region" description="Basic and acidic residues" evidence="1">
    <location>
        <begin position="537"/>
        <end position="546"/>
    </location>
</feature>
<dbReference type="OrthoDB" id="10254054at2759"/>
<feature type="region of interest" description="Disordered" evidence="1">
    <location>
        <begin position="521"/>
        <end position="573"/>
    </location>
</feature>
<protein>
    <submittedName>
        <fullName evidence="2">Uncharacterized protein</fullName>
    </submittedName>
</protein>
<feature type="region of interest" description="Disordered" evidence="1">
    <location>
        <begin position="1087"/>
        <end position="1131"/>
    </location>
</feature>
<dbReference type="InterPro" id="IPR023247">
    <property type="entry name" value="IC97/Dnai7-like"/>
</dbReference>
<feature type="region of interest" description="Disordered" evidence="1">
    <location>
        <begin position="588"/>
        <end position="618"/>
    </location>
</feature>
<organism evidence="2 3">
    <name type="scientific">Giardia muris</name>
    <dbReference type="NCBI Taxonomy" id="5742"/>
    <lineage>
        <taxon>Eukaryota</taxon>
        <taxon>Metamonada</taxon>
        <taxon>Diplomonadida</taxon>
        <taxon>Hexamitidae</taxon>
        <taxon>Giardiinae</taxon>
        <taxon>Giardia</taxon>
    </lineage>
</organism>
<feature type="region of interest" description="Disordered" evidence="1">
    <location>
        <begin position="683"/>
        <end position="702"/>
    </location>
</feature>
<reference evidence="2 3" key="1">
    <citation type="submission" date="2019-05" db="EMBL/GenBank/DDBJ databases">
        <title>The compact genome of Giardia muris reveals important steps in the evolution of intestinal protozoan parasites.</title>
        <authorList>
            <person name="Xu F."/>
            <person name="Jimenez-Gonzalez A."/>
            <person name="Einarsson E."/>
            <person name="Astvaldsson A."/>
            <person name="Peirasmaki D."/>
            <person name="Eckmann L."/>
            <person name="Andersson J.O."/>
            <person name="Svard S.G."/>
            <person name="Jerlstrom-Hultqvist J."/>
        </authorList>
    </citation>
    <scope>NUCLEOTIDE SEQUENCE [LARGE SCALE GENOMIC DNA]</scope>
    <source>
        <strain evidence="2 3">Roberts-Thomson</strain>
    </source>
</reference>
<dbReference type="PANTHER" id="PTHR20929:SF11">
    <property type="entry name" value="DYNEIN AXONEMAL INTERMEDIATE CHAIN 7"/>
    <property type="match status" value="1"/>
</dbReference>
<sequence>MPPKDPAEEQALKAYQKALEEKQRQEFIIYKEEFRRYQVIRDMLQAYWVHVCHFIAKADAFERRRILAESQDLHRFLQSCISRALNDEQLIERERNWAFYLGADSSEPAVVARAELLLAEVELVIDHIHPDTTPQSLRQNLSSLPSARRFVEDKATLFDVFTEMAVEISNVLAALEKLIRHCPDYGFSQMSAVGGDPSTSPAPEAEPPGSLSPGKHLSLVAASPSTIPASLTVGHAESSEDIVFPGGVDPMADMNAALPASKDLLATRPLFSPKQSLPELVAATLGSTYIRPVTVGKRAPSAAGTRGPGKAPPPAQTAAVQDKSAEKPAKGSRKKGKQPEEVEQAAPDEEVKAFILCSDNRIYNFDAITCGSMSAVPEPGTIPPSLEKGRKRSATALNSTGGFADRPRGPSPPTAGSGTTAVSMQQEANSEQDRSRVPYEHYANYIQNPTALLKAASHVQAYLTTEQLRLFSHIAALQAHRVHLRALLFDLHDMCAKYLLDHTEDYLTQNAEPIKLSAPTAPALEEESLESSNTQQDARDDSDSDPKSQGTDFLDDNDSAGPPPPHKNPGGLSASLLEAHNAVMAAQMNDSDNDPNGGKPSQPSTTEVMGTTVAPDPGVQYTNNTDIIIRNRAETFGIRVPLVLAPISKRGIKNDELYAKMTPLSGLAPTNSKYICQSVQKPLSVADSDDPQDDQETASEVTGGIEMRTVQFSGLMARGANSTGEPDELTVDTINKHFHFFGKILDYKQNTRLNHTLHIWINTAKNPRFRNVRFTPTLKLILPNSLCLSNVAVRLCATPVDLVGYFSEGLSYMSLQRYVRLHNLKMYEFKRAAKMNQGKPSLTSLTRITYPDIVAFAVETYVSKLLIPQLSPLVYIETDNVADQWMTDTSALLKEVGIDVHRAVSQFNMSTSPELIERAIQHINIKTLLGHKQKLRTLYKVVLERIQEGIRDMCLTNIAYLFRIDCVNLIVRNMCLLELLITEDERNNSLIRRLLIKLIEEETLIAESLAKKKGKGKGKGKKDTGPRASMAEALTREDIYIWEVANKLVPSREDGGSRPATPKKGKLDRSSFPNVNDTILHYRRPMDAAGDIPSDESTEPTELSSDPALPSGPEVSASEPAPEELSKEDQEKRRLLALQADGKTSDVLDESFTEPLIPELLPVGEIYILNILRTPPQLIEANNWTVQPLTHMSAADAKIAKLTDGLGGDTLTTIERSIDPHANPDGDSRFLLEYAERYQPISLEQRIIPSTNDRSYADTHLDFEDSFGEDDVPESSARSESRRWRKKQVNARDLVFAPVKVEHLPYPITAQVLPIYPGCTTLRCSVIARERSSLLAFDGATLWSWIPNVFKYTQSTLTAELVDEHGGAEETLNVDDAPEDQVQPEAQAPTSEERPAEEVEQGQALDPAAAASAAMMQSLAMPGEPQKEQLEPITIEFVLPPELHVTRILTAEEAIYMLQKAMLTHDQTDLVGVYFVAIWNIAIRTWDVDGIQSVSYKPERRTVIAKILKTGPLSIVALKYSSLPYRGWSLTPCMDRGDNLNIDECAETLSHYIAEGQTKLTGTNEVMTGGSGPEMMASIGSGRGLRSVVQGSIVNQNSPYTPVVTNQASRGRFSYYHNGATGGTVAVPKLTERAVDIYNYEGVLVHSVLLKLALPSGIILYIRILPEGYEVVGFAEIPNFANLASQIGINDYLPLPQQYMLLNIAHLTVPTTSTTTARSKMARARLAAAQLAQQSTFEALNQIRCPKSLKNIVFPDVTELFSVLTRSGIFLSHTTDHDILQANLRPKNRNIDTEMARQLAVLACVNLAGAKEPLVRVLGSSSWNRRLPNEPILPPPQNQFQLTEDKFAESLKRSRGWLSEPELREHERLEKKREKAEKKRLEQEAKKPGSTVPPPKKIEQKIEKGMPEPLGPGTYGFTKLTVDIRAEAVEALKNYMKEYLQSIFPTQAVVYDKAACFVVGCNVNNVDMSLPPLRVGSSKGGELDPTTFSVRPASTAGMTGDERAAALEAANATRDTALESLVAAGVTLADFSKSIYGLIKEPAPKPLPPEYVKACADIEAYESKHKKGKKGKKGRRVVEESGEELDQTRAESRVTQTKPYDVVTCDFHSMLQAGGLSFRTVCITEGLLDPGNFTTRACAVPFAPNPDSNEEFCPANCFGCESHSSALQLLLSKSRNLDVEAPDAVSQLLGSCRYDPVLLTMVFRLLNTLRLASLG</sequence>
<dbReference type="Proteomes" id="UP000315496">
    <property type="component" value="Chromosome 1"/>
</dbReference>
<feature type="region of interest" description="Disordered" evidence="1">
    <location>
        <begin position="397"/>
        <end position="436"/>
    </location>
</feature>
<dbReference type="VEuPathDB" id="GiardiaDB:GMRT_15862"/>
<feature type="compositionally biased region" description="Low complexity" evidence="1">
    <location>
        <begin position="197"/>
        <end position="214"/>
    </location>
</feature>
<feature type="compositionally biased region" description="Polar residues" evidence="1">
    <location>
        <begin position="599"/>
        <end position="609"/>
    </location>
</feature>
<feature type="region of interest" description="Disordered" evidence="1">
    <location>
        <begin position="1051"/>
        <end position="1074"/>
    </location>
</feature>
<comment type="caution">
    <text evidence="2">The sequence shown here is derived from an EMBL/GenBank/DDBJ whole genome shotgun (WGS) entry which is preliminary data.</text>
</comment>